<evidence type="ECO:0000256" key="2">
    <source>
        <dbReference type="ARBA" id="ARBA00022723"/>
    </source>
</evidence>
<gene>
    <name evidence="7" type="ORF">KDI_02080</name>
</gene>
<dbReference type="GO" id="GO:0004497">
    <property type="term" value="F:monooxygenase activity"/>
    <property type="evidence" value="ECO:0007669"/>
    <property type="project" value="UniProtKB-ARBA"/>
</dbReference>
<evidence type="ECO:0000256" key="4">
    <source>
        <dbReference type="ARBA" id="ARBA00023004"/>
    </source>
</evidence>
<dbReference type="Gene3D" id="2.102.10.10">
    <property type="entry name" value="Rieske [2Fe-2S] iron-sulphur domain"/>
    <property type="match status" value="1"/>
</dbReference>
<keyword evidence="4" id="KW-0408">Iron</keyword>
<dbReference type="SUPFAM" id="SSF50022">
    <property type="entry name" value="ISP domain"/>
    <property type="match status" value="1"/>
</dbReference>
<sequence length="321" mass="36738">MLNDPVLVNDWHVVALATDLQEGKTMAVRLLEEDLVLWRVGTSICVWQDLCVHRGTRLSLGKIENETLACPYHGWVYDQDGQCIRYPAHPEQKPSERAHTKVYKARERYGWIWVCLGEPAQDIPVFAQWDDPTYRKILCGPYEYKASAPRAIENFLDVTHFPFVHQSYLGDPEHAEINDYTVEINEDGITASDINIWQPDPDGTGQGANVSYIYRVYRPFTAGFIKSSAGPHFAMFFTITPVAPDLSRAWAYVAMDYSNLTDEEARQYQNMITLQDVPIVESQRPELLPLDLQAELHLRSDRTAIAYRKWLRQLGLTFGTA</sequence>
<proteinExistence type="predicted"/>
<keyword evidence="2" id="KW-0479">Metal-binding</keyword>
<dbReference type="RefSeq" id="WP_149399403.1">
    <property type="nucleotide sequence ID" value="NZ_BIXY01000001.1"/>
</dbReference>
<keyword evidence="3" id="KW-0560">Oxidoreductase</keyword>
<keyword evidence="1" id="KW-0001">2Fe-2S</keyword>
<dbReference type="PANTHER" id="PTHR21266">
    <property type="entry name" value="IRON-SULFUR DOMAIN CONTAINING PROTEIN"/>
    <property type="match status" value="1"/>
</dbReference>
<dbReference type="Proteomes" id="UP000322530">
    <property type="component" value="Unassembled WGS sequence"/>
</dbReference>
<dbReference type="EMBL" id="BIXY01000001">
    <property type="protein sequence ID" value="GCF06644.1"/>
    <property type="molecule type" value="Genomic_DNA"/>
</dbReference>
<reference evidence="7 8" key="1">
    <citation type="submission" date="2019-01" db="EMBL/GenBank/DDBJ databases">
        <title>Draft genome sequence of Dictyobacter sp. Uno17.</title>
        <authorList>
            <person name="Wang C.M."/>
            <person name="Zheng Y."/>
            <person name="Sakai Y."/>
            <person name="Abe K."/>
            <person name="Yokota A."/>
            <person name="Yabe S."/>
        </authorList>
    </citation>
    <scope>NUCLEOTIDE SEQUENCE [LARGE SCALE GENOMIC DNA]</scope>
    <source>
        <strain evidence="7 8">Uno17</strain>
    </source>
</reference>
<dbReference type="InterPro" id="IPR050584">
    <property type="entry name" value="Cholesterol_7-desaturase"/>
</dbReference>
<dbReference type="Pfam" id="PF00355">
    <property type="entry name" value="Rieske"/>
    <property type="match status" value="1"/>
</dbReference>
<name>A0A5A5T6R5_9CHLR</name>
<evidence type="ECO:0000256" key="5">
    <source>
        <dbReference type="ARBA" id="ARBA00023014"/>
    </source>
</evidence>
<evidence type="ECO:0000259" key="6">
    <source>
        <dbReference type="PROSITE" id="PS51296"/>
    </source>
</evidence>
<dbReference type="SUPFAM" id="SSF55961">
    <property type="entry name" value="Bet v1-like"/>
    <property type="match status" value="1"/>
</dbReference>
<dbReference type="InterPro" id="IPR017941">
    <property type="entry name" value="Rieske_2Fe-2S"/>
</dbReference>
<keyword evidence="8" id="KW-1185">Reference proteome</keyword>
<dbReference type="AlphaFoldDB" id="A0A5A5T6R5"/>
<dbReference type="GO" id="GO:0016705">
    <property type="term" value="F:oxidoreductase activity, acting on paired donors, with incorporation or reduction of molecular oxygen"/>
    <property type="evidence" value="ECO:0007669"/>
    <property type="project" value="UniProtKB-ARBA"/>
</dbReference>
<dbReference type="PROSITE" id="PS00570">
    <property type="entry name" value="RING_HYDROXYL_ALPHA"/>
    <property type="match status" value="1"/>
</dbReference>
<feature type="domain" description="Rieske" evidence="6">
    <location>
        <begin position="12"/>
        <end position="114"/>
    </location>
</feature>
<evidence type="ECO:0000313" key="7">
    <source>
        <dbReference type="EMBL" id="GCF06644.1"/>
    </source>
</evidence>
<dbReference type="OrthoDB" id="9800776at2"/>
<evidence type="ECO:0000256" key="3">
    <source>
        <dbReference type="ARBA" id="ARBA00023002"/>
    </source>
</evidence>
<evidence type="ECO:0000313" key="8">
    <source>
        <dbReference type="Proteomes" id="UP000322530"/>
    </source>
</evidence>
<evidence type="ECO:0000256" key="1">
    <source>
        <dbReference type="ARBA" id="ARBA00022714"/>
    </source>
</evidence>
<dbReference type="InterPro" id="IPR044043">
    <property type="entry name" value="VanA_C_cat"/>
</dbReference>
<accession>A0A5A5T6R5</accession>
<dbReference type="Pfam" id="PF19112">
    <property type="entry name" value="VanA_C"/>
    <property type="match status" value="1"/>
</dbReference>
<organism evidence="7 8">
    <name type="scientific">Dictyobacter arantiisoli</name>
    <dbReference type="NCBI Taxonomy" id="2014874"/>
    <lineage>
        <taxon>Bacteria</taxon>
        <taxon>Bacillati</taxon>
        <taxon>Chloroflexota</taxon>
        <taxon>Ktedonobacteria</taxon>
        <taxon>Ktedonobacterales</taxon>
        <taxon>Dictyobacteraceae</taxon>
        <taxon>Dictyobacter</taxon>
    </lineage>
</organism>
<keyword evidence="5" id="KW-0411">Iron-sulfur</keyword>
<dbReference type="InterPro" id="IPR036922">
    <property type="entry name" value="Rieske_2Fe-2S_sf"/>
</dbReference>
<dbReference type="PROSITE" id="PS51296">
    <property type="entry name" value="RIESKE"/>
    <property type="match status" value="1"/>
</dbReference>
<comment type="caution">
    <text evidence="7">The sequence shown here is derived from an EMBL/GenBank/DDBJ whole genome shotgun (WGS) entry which is preliminary data.</text>
</comment>
<dbReference type="Gene3D" id="3.90.380.10">
    <property type="entry name" value="Naphthalene 1,2-dioxygenase Alpha Subunit, Chain A, domain 1"/>
    <property type="match status" value="1"/>
</dbReference>
<dbReference type="GO" id="GO:0005506">
    <property type="term" value="F:iron ion binding"/>
    <property type="evidence" value="ECO:0007669"/>
    <property type="project" value="InterPro"/>
</dbReference>
<dbReference type="PANTHER" id="PTHR21266:SF57">
    <property type="entry name" value="3-CHLOROBENZOATE-3,4-DIOXYGENASE"/>
    <property type="match status" value="1"/>
</dbReference>
<dbReference type="GO" id="GO:0051537">
    <property type="term" value="F:2 iron, 2 sulfur cluster binding"/>
    <property type="evidence" value="ECO:0007669"/>
    <property type="project" value="UniProtKB-KW"/>
</dbReference>
<dbReference type="InterPro" id="IPR015881">
    <property type="entry name" value="ARHD_Rieske_2Fe_2S"/>
</dbReference>
<protein>
    <submittedName>
        <fullName evidence="7">Chlorophyll a oxygenase</fullName>
    </submittedName>
</protein>